<organism evidence="1 2">
    <name type="scientific">Clunio marinus</name>
    <dbReference type="NCBI Taxonomy" id="568069"/>
    <lineage>
        <taxon>Eukaryota</taxon>
        <taxon>Metazoa</taxon>
        <taxon>Ecdysozoa</taxon>
        <taxon>Arthropoda</taxon>
        <taxon>Hexapoda</taxon>
        <taxon>Insecta</taxon>
        <taxon>Pterygota</taxon>
        <taxon>Neoptera</taxon>
        <taxon>Endopterygota</taxon>
        <taxon>Diptera</taxon>
        <taxon>Nematocera</taxon>
        <taxon>Chironomoidea</taxon>
        <taxon>Chironomidae</taxon>
        <taxon>Clunio</taxon>
    </lineage>
</organism>
<evidence type="ECO:0000313" key="2">
    <source>
        <dbReference type="Proteomes" id="UP000183832"/>
    </source>
</evidence>
<evidence type="ECO:0000313" key="1">
    <source>
        <dbReference type="EMBL" id="CRL07914.1"/>
    </source>
</evidence>
<proteinExistence type="predicted"/>
<accession>A0A1J1J7G2</accession>
<dbReference type="AlphaFoldDB" id="A0A1J1J7G2"/>
<dbReference type="EMBL" id="CVRI01000074">
    <property type="protein sequence ID" value="CRL07914.1"/>
    <property type="molecule type" value="Genomic_DNA"/>
</dbReference>
<keyword evidence="2" id="KW-1185">Reference proteome</keyword>
<dbReference type="Proteomes" id="UP000183832">
    <property type="component" value="Unassembled WGS sequence"/>
</dbReference>
<gene>
    <name evidence="1" type="ORF">CLUMA_CG020950</name>
</gene>
<name>A0A1J1J7G2_9DIPT</name>
<protein>
    <submittedName>
        <fullName evidence="1">CLUMA_CG020950, isoform A</fullName>
    </submittedName>
</protein>
<reference evidence="1 2" key="1">
    <citation type="submission" date="2015-04" db="EMBL/GenBank/DDBJ databases">
        <authorList>
            <person name="Syromyatnikov M.Y."/>
            <person name="Popov V.N."/>
        </authorList>
    </citation>
    <scope>NUCLEOTIDE SEQUENCE [LARGE SCALE GENOMIC DNA]</scope>
</reference>
<sequence length="268" mass="31071">MNKTAHVITVRQSKGALSSLKKVKLPKNVLVKNEDEFWPCIEKNQSSEFMKLFEEFCSSCEAKQHISLGLQSCLRQIQQEKIALNYLIIAHEVSPRFFGSRLITLALQRHKDIKVIIVQQLRNLTKLQFKFPSIIICIKQCEKLDKIDKFYENLGMHSVILQHFSVIESAKDVSIKKKKDKIHHTEGPSVIMLQKTSNSNRNFISMDIDETESSSEIIKLRHCTKELTDFVSVNESLTNNNHSLHYQPMKIRKLAMNPNRKKKLKLIK</sequence>